<keyword evidence="5" id="KW-0498">Mitosis</keyword>
<dbReference type="GO" id="GO:0007080">
    <property type="term" value="P:mitotic metaphase chromosome alignment"/>
    <property type="evidence" value="ECO:0007669"/>
    <property type="project" value="TreeGrafter"/>
</dbReference>
<keyword evidence="3" id="KW-0158">Chromosome</keyword>
<reference evidence="12" key="1">
    <citation type="thesis" date="2020" institute="ProQuest LLC" country="789 East Eisenhower Parkway, Ann Arbor, MI, USA">
        <title>Comparative Genomics and Chromosome Evolution.</title>
        <authorList>
            <person name="Mudd A.B."/>
        </authorList>
    </citation>
    <scope>NUCLEOTIDE SEQUENCE</scope>
    <source>
        <strain evidence="12">HN-11 Male</strain>
        <tissue evidence="12">Kidney and liver</tissue>
    </source>
</reference>
<dbReference type="Pfam" id="PF25220">
    <property type="entry name" value="Sororin_C"/>
    <property type="match status" value="1"/>
</dbReference>
<proteinExistence type="inferred from homology"/>
<evidence type="ECO:0000313" key="13">
    <source>
        <dbReference type="Proteomes" id="UP000770717"/>
    </source>
</evidence>
<dbReference type="GO" id="GO:0031536">
    <property type="term" value="P:positive regulation of exit from mitosis"/>
    <property type="evidence" value="ECO:0007669"/>
    <property type="project" value="TreeGrafter"/>
</dbReference>
<dbReference type="GO" id="GO:0006302">
    <property type="term" value="P:double-strand break repair"/>
    <property type="evidence" value="ECO:0007669"/>
    <property type="project" value="TreeGrafter"/>
</dbReference>
<dbReference type="GO" id="GO:0005694">
    <property type="term" value="C:chromosome"/>
    <property type="evidence" value="ECO:0007669"/>
    <property type="project" value="UniProtKB-SubCell"/>
</dbReference>
<evidence type="ECO:0000259" key="10">
    <source>
        <dbReference type="Pfam" id="PF09666"/>
    </source>
</evidence>
<keyword evidence="6" id="KW-0539">Nucleus</keyword>
<feature type="region of interest" description="Disordered" evidence="9">
    <location>
        <begin position="245"/>
        <end position="267"/>
    </location>
</feature>
<dbReference type="GO" id="GO:0007064">
    <property type="term" value="P:mitotic sister chromatid cohesion"/>
    <property type="evidence" value="ECO:0007669"/>
    <property type="project" value="TreeGrafter"/>
</dbReference>
<dbReference type="InterPro" id="IPR057337">
    <property type="entry name" value="Sororin_C"/>
</dbReference>
<feature type="region of interest" description="Disordered" evidence="9">
    <location>
        <begin position="1"/>
        <end position="48"/>
    </location>
</feature>
<keyword evidence="13" id="KW-1185">Reference proteome</keyword>
<keyword evidence="7" id="KW-0131">Cell cycle</keyword>
<organism evidence="12 13">
    <name type="scientific">Eleutherodactylus coqui</name>
    <name type="common">Puerto Rican coqui</name>
    <dbReference type="NCBI Taxonomy" id="57060"/>
    <lineage>
        <taxon>Eukaryota</taxon>
        <taxon>Metazoa</taxon>
        <taxon>Chordata</taxon>
        <taxon>Craniata</taxon>
        <taxon>Vertebrata</taxon>
        <taxon>Euteleostomi</taxon>
        <taxon>Amphibia</taxon>
        <taxon>Batrachia</taxon>
        <taxon>Anura</taxon>
        <taxon>Neobatrachia</taxon>
        <taxon>Hyloidea</taxon>
        <taxon>Eleutherodactylidae</taxon>
        <taxon>Eleutherodactylinae</taxon>
        <taxon>Eleutherodactylus</taxon>
        <taxon>Eleutherodactylus</taxon>
    </lineage>
</organism>
<dbReference type="EMBL" id="WNTK01000012">
    <property type="protein sequence ID" value="KAG9475566.1"/>
    <property type="molecule type" value="Genomic_DNA"/>
</dbReference>
<evidence type="ECO:0000313" key="12">
    <source>
        <dbReference type="EMBL" id="KAG9475566.1"/>
    </source>
</evidence>
<feature type="region of interest" description="Disordered" evidence="9">
    <location>
        <begin position="186"/>
        <end position="219"/>
    </location>
</feature>
<evidence type="ECO:0000256" key="8">
    <source>
        <dbReference type="ARBA" id="ARBA00093465"/>
    </source>
</evidence>
<accession>A0A8J6K166</accession>
<dbReference type="Pfam" id="PF09666">
    <property type="entry name" value="Sororin_middle"/>
    <property type="match status" value="1"/>
</dbReference>
<comment type="caution">
    <text evidence="12">The sequence shown here is derived from an EMBL/GenBank/DDBJ whole genome shotgun (WGS) entry which is preliminary data.</text>
</comment>
<keyword evidence="4" id="KW-0132">Cell division</keyword>
<feature type="compositionally biased region" description="Low complexity" evidence="9">
    <location>
        <begin position="194"/>
        <end position="207"/>
    </location>
</feature>
<feature type="region of interest" description="Disordered" evidence="9">
    <location>
        <begin position="69"/>
        <end position="154"/>
    </location>
</feature>
<dbReference type="OrthoDB" id="9949198at2759"/>
<name>A0A8J6K166_ELECQ</name>
<dbReference type="GO" id="GO:0051301">
    <property type="term" value="P:cell division"/>
    <property type="evidence" value="ECO:0007669"/>
    <property type="project" value="UniProtKB-KW"/>
</dbReference>
<dbReference type="GO" id="GO:0005634">
    <property type="term" value="C:nucleus"/>
    <property type="evidence" value="ECO:0007669"/>
    <property type="project" value="UniProtKB-SubCell"/>
</dbReference>
<dbReference type="InterPro" id="IPR057261">
    <property type="entry name" value="Sororin-like_M"/>
</dbReference>
<evidence type="ECO:0000256" key="3">
    <source>
        <dbReference type="ARBA" id="ARBA00022454"/>
    </source>
</evidence>
<dbReference type="PANTHER" id="PTHR31092:SF2">
    <property type="entry name" value="SORORIN"/>
    <property type="match status" value="1"/>
</dbReference>
<evidence type="ECO:0000256" key="6">
    <source>
        <dbReference type="ARBA" id="ARBA00023242"/>
    </source>
</evidence>
<dbReference type="Proteomes" id="UP000770717">
    <property type="component" value="Unassembled WGS sequence"/>
</dbReference>
<protein>
    <recommendedName>
        <fullName evidence="14">Cell division cycle associated 5</fullName>
    </recommendedName>
</protein>
<dbReference type="InterPro" id="IPR018605">
    <property type="entry name" value="Sororin"/>
</dbReference>
<feature type="domain" description="Sororin-like middle region" evidence="10">
    <location>
        <begin position="125"/>
        <end position="274"/>
    </location>
</feature>
<evidence type="ECO:0008006" key="14">
    <source>
        <dbReference type="Google" id="ProtNLM"/>
    </source>
</evidence>
<evidence type="ECO:0000256" key="4">
    <source>
        <dbReference type="ARBA" id="ARBA00022618"/>
    </source>
</evidence>
<evidence type="ECO:0000256" key="2">
    <source>
        <dbReference type="ARBA" id="ARBA00004286"/>
    </source>
</evidence>
<gene>
    <name evidence="12" type="ORF">GDO78_003784</name>
</gene>
<evidence type="ECO:0000256" key="1">
    <source>
        <dbReference type="ARBA" id="ARBA00004123"/>
    </source>
</evidence>
<dbReference type="AlphaFoldDB" id="A0A8J6K166"/>
<feature type="compositionally biased region" description="Polar residues" evidence="9">
    <location>
        <begin position="31"/>
        <end position="42"/>
    </location>
</feature>
<evidence type="ECO:0000256" key="5">
    <source>
        <dbReference type="ARBA" id="ARBA00022776"/>
    </source>
</evidence>
<feature type="domain" description="Sororin C-terminal region" evidence="11">
    <location>
        <begin position="290"/>
        <end position="312"/>
    </location>
</feature>
<sequence length="312" mass="34191">MSDPRKRGSSRGMVTWGKDGVGSPRARRSLRNSVPSTKSSDSLMRAPIMKRSITAKKIMPRKTLAALASAEYQPATTSTVEEPGPGADSAEPRAVPAASRGTPEVSNVAAAPRRSSRISPKAEKENAVLDKSQDVAKDVPDQTTTSNIDILSPIPLNIPQSPSYDDRHKVMSQKVRRSYSRLEMSMNGSSFLYSPTKNTDSSDTSTPNPTPNPAPKLGRKTLFGFDNLLISDDVENKKVGEKMKKTLNESSNRSIMKPSAEEPDPNIPGVVLVKQKRRKRRVPQIEVSDLDEWAATMNAQFDEAEKFDLLVE</sequence>
<comment type="similarity">
    <text evidence="8">Belongs to the sororin family.</text>
</comment>
<evidence type="ECO:0000259" key="11">
    <source>
        <dbReference type="Pfam" id="PF25220"/>
    </source>
</evidence>
<evidence type="ECO:0000256" key="7">
    <source>
        <dbReference type="ARBA" id="ARBA00023306"/>
    </source>
</evidence>
<dbReference type="PANTHER" id="PTHR31092">
    <property type="entry name" value="SORORIN"/>
    <property type="match status" value="1"/>
</dbReference>
<comment type="subcellular location">
    <subcellularLocation>
        <location evidence="2">Chromosome</location>
    </subcellularLocation>
    <subcellularLocation>
        <location evidence="1">Nucleus</location>
    </subcellularLocation>
</comment>
<feature type="compositionally biased region" description="Basic and acidic residues" evidence="9">
    <location>
        <begin position="120"/>
        <end position="140"/>
    </location>
</feature>
<evidence type="ECO:0000256" key="9">
    <source>
        <dbReference type="SAM" id="MobiDB-lite"/>
    </source>
</evidence>